<sequence>MAIVNPDPMLELKLMQEKMDRLFDPNRAGGYGEPLESGVWQPAVDIYEDDREVVVKMELPEVEQKDIDLHIEGNTLIIQGERKLEREEKKQNYHRIERCYGTFRRSFVLSASVDQEKVRATCNQGVLKVVLLKKNRGEARQIDIEAD</sequence>
<dbReference type="InterPro" id="IPR008978">
    <property type="entry name" value="HSP20-like_chaperone"/>
</dbReference>
<dbReference type="EMBL" id="CP010802">
    <property type="protein sequence ID" value="ALC15537.1"/>
    <property type="molecule type" value="Genomic_DNA"/>
</dbReference>
<evidence type="ECO:0000259" key="3">
    <source>
        <dbReference type="PROSITE" id="PS01031"/>
    </source>
</evidence>
<evidence type="ECO:0000313" key="5">
    <source>
        <dbReference type="Proteomes" id="UP000057158"/>
    </source>
</evidence>
<dbReference type="CDD" id="cd06464">
    <property type="entry name" value="ACD_sHsps-like"/>
    <property type="match status" value="1"/>
</dbReference>
<gene>
    <name evidence="4" type="primary">hspA-1</name>
    <name evidence="4" type="ORF">DSOUD_0749</name>
</gene>
<evidence type="ECO:0000313" key="4">
    <source>
        <dbReference type="EMBL" id="ALC15537.1"/>
    </source>
</evidence>
<keyword evidence="5" id="KW-1185">Reference proteome</keyword>
<protein>
    <submittedName>
        <fullName evidence="4">Heat shock protein Hsp20</fullName>
    </submittedName>
</protein>
<organism evidence="4 5">
    <name type="scientific">Desulfuromonas soudanensis</name>
    <dbReference type="NCBI Taxonomy" id="1603606"/>
    <lineage>
        <taxon>Bacteria</taxon>
        <taxon>Pseudomonadati</taxon>
        <taxon>Thermodesulfobacteriota</taxon>
        <taxon>Desulfuromonadia</taxon>
        <taxon>Desulfuromonadales</taxon>
        <taxon>Desulfuromonadaceae</taxon>
        <taxon>Desulfuromonas</taxon>
    </lineage>
</organism>
<evidence type="ECO:0000256" key="2">
    <source>
        <dbReference type="RuleBase" id="RU003616"/>
    </source>
</evidence>
<dbReference type="Pfam" id="PF00011">
    <property type="entry name" value="HSP20"/>
    <property type="match status" value="1"/>
</dbReference>
<dbReference type="KEGG" id="des:DSOUD_0749"/>
<dbReference type="PATRIC" id="fig|1603606.3.peg.819"/>
<dbReference type="Proteomes" id="UP000057158">
    <property type="component" value="Chromosome"/>
</dbReference>
<dbReference type="PROSITE" id="PS01031">
    <property type="entry name" value="SHSP"/>
    <property type="match status" value="1"/>
</dbReference>
<comment type="similarity">
    <text evidence="1 2">Belongs to the small heat shock protein (HSP20) family.</text>
</comment>
<dbReference type="RefSeq" id="WP_053549732.1">
    <property type="nucleotide sequence ID" value="NZ_CP010802.1"/>
</dbReference>
<dbReference type="PANTHER" id="PTHR11527">
    <property type="entry name" value="HEAT-SHOCK PROTEIN 20 FAMILY MEMBER"/>
    <property type="match status" value="1"/>
</dbReference>
<dbReference type="SUPFAM" id="SSF49764">
    <property type="entry name" value="HSP20-like chaperones"/>
    <property type="match status" value="1"/>
</dbReference>
<keyword evidence="4" id="KW-0346">Stress response</keyword>
<feature type="domain" description="SHSP" evidence="3">
    <location>
        <begin position="34"/>
        <end position="147"/>
    </location>
</feature>
<dbReference type="OrthoDB" id="9811615at2"/>
<reference evidence="4 5" key="1">
    <citation type="submission" date="2015-07" db="EMBL/GenBank/DDBJ databases">
        <title>Isolation and Genomic Characterization of a Novel Halophilic Metal-Reducing Deltaproteobacterium from the Deep Subsurface.</title>
        <authorList>
            <person name="Badalamenti J.P."/>
            <person name="Summers Z.M."/>
            <person name="Gralnick J.A."/>
            <person name="Bond D.R."/>
        </authorList>
    </citation>
    <scope>NUCLEOTIDE SEQUENCE [LARGE SCALE GENOMIC DNA]</scope>
    <source>
        <strain evidence="4 5">WTL</strain>
    </source>
</reference>
<dbReference type="InterPro" id="IPR031107">
    <property type="entry name" value="Small_HSP"/>
</dbReference>
<dbReference type="STRING" id="1603606.DSOUD_0749"/>
<dbReference type="AlphaFoldDB" id="A0A0M4DFL1"/>
<accession>A0A0M4DFL1</accession>
<dbReference type="InterPro" id="IPR002068">
    <property type="entry name" value="A-crystallin/Hsp20_dom"/>
</dbReference>
<dbReference type="Gene3D" id="2.60.40.790">
    <property type="match status" value="1"/>
</dbReference>
<proteinExistence type="inferred from homology"/>
<name>A0A0M4DFL1_9BACT</name>
<evidence type="ECO:0000256" key="1">
    <source>
        <dbReference type="PROSITE-ProRule" id="PRU00285"/>
    </source>
</evidence>